<dbReference type="Proteomes" id="UP000518206">
    <property type="component" value="Unassembled WGS sequence"/>
</dbReference>
<organism evidence="1 2">
    <name type="scientific">Cellulomonas cellasea</name>
    <dbReference type="NCBI Taxonomy" id="43670"/>
    <lineage>
        <taxon>Bacteria</taxon>
        <taxon>Bacillati</taxon>
        <taxon>Actinomycetota</taxon>
        <taxon>Actinomycetes</taxon>
        <taxon>Micrococcales</taxon>
        <taxon>Cellulomonadaceae</taxon>
        <taxon>Cellulomonas</taxon>
    </lineage>
</organism>
<dbReference type="InterPro" id="IPR029016">
    <property type="entry name" value="GAF-like_dom_sf"/>
</dbReference>
<gene>
    <name evidence="1" type="ORF">FHR80_004463</name>
</gene>
<protein>
    <recommendedName>
        <fullName evidence="3">GAF domain-containing protein</fullName>
    </recommendedName>
</protein>
<proteinExistence type="predicted"/>
<dbReference type="Gene3D" id="3.30.450.40">
    <property type="match status" value="1"/>
</dbReference>
<evidence type="ECO:0008006" key="3">
    <source>
        <dbReference type="Google" id="ProtNLM"/>
    </source>
</evidence>
<dbReference type="AlphaFoldDB" id="A0A7W4UJW5"/>
<reference evidence="1 2" key="2">
    <citation type="submission" date="2020-08" db="EMBL/GenBank/DDBJ databases">
        <authorList>
            <person name="Partida-Martinez L."/>
            <person name="Huntemann M."/>
            <person name="Clum A."/>
            <person name="Wang J."/>
            <person name="Palaniappan K."/>
            <person name="Ritter S."/>
            <person name="Chen I.-M."/>
            <person name="Stamatis D."/>
            <person name="Reddy T."/>
            <person name="O'Malley R."/>
            <person name="Daum C."/>
            <person name="Shapiro N."/>
            <person name="Ivanova N."/>
            <person name="Kyrpides N."/>
            <person name="Woyke T."/>
        </authorList>
    </citation>
    <scope>NUCLEOTIDE SEQUENCE [LARGE SCALE GENOMIC DNA]</scope>
    <source>
        <strain evidence="1 2">RAS26</strain>
    </source>
</reference>
<name>A0A7W4UJW5_9CELL</name>
<dbReference type="RefSeq" id="WP_183298225.1">
    <property type="nucleotide sequence ID" value="NZ_JACHVX010000011.1"/>
</dbReference>
<reference evidence="1 2" key="1">
    <citation type="submission" date="2020-08" db="EMBL/GenBank/DDBJ databases">
        <title>The Agave Microbiome: Exploring the role of microbial communities in plant adaptations to desert environments.</title>
        <authorList>
            <person name="Partida-Martinez L.P."/>
        </authorList>
    </citation>
    <scope>NUCLEOTIDE SEQUENCE [LARGE SCALE GENOMIC DNA]</scope>
    <source>
        <strain evidence="1 2">RAS26</strain>
    </source>
</reference>
<dbReference type="EMBL" id="JACHVX010000011">
    <property type="protein sequence ID" value="MBB2925516.1"/>
    <property type="molecule type" value="Genomic_DNA"/>
</dbReference>
<comment type="caution">
    <text evidence="1">The sequence shown here is derived from an EMBL/GenBank/DDBJ whole genome shotgun (WGS) entry which is preliminary data.</text>
</comment>
<sequence length="176" mass="18965">MLTPRRADVADVGRLVCDAVEVHPDNEARGVMSESVHHVLDDYAAGAASRLGQGTHCSITFRRAGSLAYVGSSDERAQHCDAVEVAEGVGPCVTAMEQLSGVLVPNLLLELRWHRWREAATQAGFRSAAALPAYVDPETTVALNLYADVLDPWPGPTLVSIDTYVHEIARAVHARL</sequence>
<evidence type="ECO:0000313" key="1">
    <source>
        <dbReference type="EMBL" id="MBB2925516.1"/>
    </source>
</evidence>
<accession>A0A7W4UJW5</accession>
<dbReference type="SUPFAM" id="SSF55781">
    <property type="entry name" value="GAF domain-like"/>
    <property type="match status" value="1"/>
</dbReference>
<evidence type="ECO:0000313" key="2">
    <source>
        <dbReference type="Proteomes" id="UP000518206"/>
    </source>
</evidence>